<name>A0ABT8L9P6_9BACT</name>
<keyword evidence="2" id="KW-1185">Reference proteome</keyword>
<dbReference type="EMBL" id="JAUJEB010000004">
    <property type="protein sequence ID" value="MDN5214470.1"/>
    <property type="molecule type" value="Genomic_DNA"/>
</dbReference>
<dbReference type="RefSeq" id="WP_346759803.1">
    <property type="nucleotide sequence ID" value="NZ_JAUJEB010000004.1"/>
</dbReference>
<gene>
    <name evidence="1" type="ORF">QQ020_20485</name>
</gene>
<accession>A0ABT8L9P6</accession>
<protein>
    <submittedName>
        <fullName evidence="1">Uncharacterized protein</fullName>
    </submittedName>
</protein>
<evidence type="ECO:0000313" key="2">
    <source>
        <dbReference type="Proteomes" id="UP001172083"/>
    </source>
</evidence>
<dbReference type="Proteomes" id="UP001172083">
    <property type="component" value="Unassembled WGS sequence"/>
</dbReference>
<comment type="caution">
    <text evidence="1">The sequence shown here is derived from an EMBL/GenBank/DDBJ whole genome shotgun (WGS) entry which is preliminary data.</text>
</comment>
<organism evidence="1 2">
    <name type="scientific">Agaribacillus aureus</name>
    <dbReference type="NCBI Taxonomy" id="3051825"/>
    <lineage>
        <taxon>Bacteria</taxon>
        <taxon>Pseudomonadati</taxon>
        <taxon>Bacteroidota</taxon>
        <taxon>Cytophagia</taxon>
        <taxon>Cytophagales</taxon>
        <taxon>Splendidivirgaceae</taxon>
        <taxon>Agaribacillus</taxon>
    </lineage>
</organism>
<sequence length="46" mass="5492">MNYRIKVTNSCKNHDWHAIDNGHTDTLFNHLGYWSKNTFTLKKGRQ</sequence>
<reference evidence="1" key="1">
    <citation type="submission" date="2023-06" db="EMBL/GenBank/DDBJ databases">
        <title>Genomic of Agaribacillus aureum.</title>
        <authorList>
            <person name="Wang G."/>
        </authorList>
    </citation>
    <scope>NUCLEOTIDE SEQUENCE</scope>
    <source>
        <strain evidence="1">BMA12</strain>
    </source>
</reference>
<evidence type="ECO:0000313" key="1">
    <source>
        <dbReference type="EMBL" id="MDN5214470.1"/>
    </source>
</evidence>
<proteinExistence type="predicted"/>